<keyword evidence="1" id="KW-0489">Methyltransferase</keyword>
<dbReference type="RefSeq" id="WP_163666050.1">
    <property type="nucleotide sequence ID" value="NZ_QZCE01000002.1"/>
</dbReference>
<evidence type="ECO:0000313" key="2">
    <source>
        <dbReference type="Proteomes" id="UP000473574"/>
    </source>
</evidence>
<evidence type="ECO:0000313" key="1">
    <source>
        <dbReference type="EMBL" id="NEZ65163.1"/>
    </source>
</evidence>
<proteinExistence type="predicted"/>
<accession>A0A6M0SAQ8</accession>
<dbReference type="Gene3D" id="3.40.50.150">
    <property type="entry name" value="Vaccinia Virus protein VP39"/>
    <property type="match status" value="1"/>
</dbReference>
<organism evidence="1 2">
    <name type="scientific">Adonisia turfae CCMR0082</name>
    <dbReference type="NCBI Taxonomy" id="2304604"/>
    <lineage>
        <taxon>Bacteria</taxon>
        <taxon>Bacillati</taxon>
        <taxon>Cyanobacteriota</taxon>
        <taxon>Adonisia</taxon>
        <taxon>Adonisia turfae</taxon>
    </lineage>
</organism>
<protein>
    <submittedName>
        <fullName evidence="1">Class I SAM-dependent methyltransferase</fullName>
    </submittedName>
</protein>
<dbReference type="CDD" id="cd02440">
    <property type="entry name" value="AdoMet_MTases"/>
    <property type="match status" value="1"/>
</dbReference>
<name>A0A6M0SAQ8_9CYAN</name>
<dbReference type="GO" id="GO:0008168">
    <property type="term" value="F:methyltransferase activity"/>
    <property type="evidence" value="ECO:0007669"/>
    <property type="project" value="UniProtKB-KW"/>
</dbReference>
<sequence>MTTAVLNPIDRIREINRQHFHHSVWSYFSTPPALIRQLLRYANLQDGMHVLEPSAGKGAIAQRIYELWNCTIHCVEKNPDFNELLQLKGFQVIGRDFGILKPQSLYDRVIANPPFDRQMKHLPLMYQWLKPGGKLVSIANANFLNADNHVFKNPKYANQYSRAGLYHHFFQWLEDSKASIMHLPKGSFAQASRTTQVDTVMIMASKPLNN</sequence>
<dbReference type="SUPFAM" id="SSF53335">
    <property type="entry name" value="S-adenosyl-L-methionine-dependent methyltransferases"/>
    <property type="match status" value="1"/>
</dbReference>
<dbReference type="PRINTS" id="PR00507">
    <property type="entry name" value="N12N6MTFRASE"/>
</dbReference>
<keyword evidence="1" id="KW-0808">Transferase</keyword>
<dbReference type="GO" id="GO:0032259">
    <property type="term" value="P:methylation"/>
    <property type="evidence" value="ECO:0007669"/>
    <property type="project" value="UniProtKB-KW"/>
</dbReference>
<dbReference type="Proteomes" id="UP000473574">
    <property type="component" value="Unassembled WGS sequence"/>
</dbReference>
<reference evidence="1 2" key="1">
    <citation type="journal article" date="2020" name="Microb. Ecol.">
        <title>Ecogenomics of the Marine Benthic Filamentous Cyanobacterium Adonisia.</title>
        <authorList>
            <person name="Walter J.M."/>
            <person name="Coutinho F.H."/>
            <person name="Leomil L."/>
            <person name="Hargreaves P.I."/>
            <person name="Campeao M.E."/>
            <person name="Vieira V.V."/>
            <person name="Silva B.S."/>
            <person name="Fistarol G.O."/>
            <person name="Salomon P.S."/>
            <person name="Sawabe T."/>
            <person name="Mino S."/>
            <person name="Hosokawa M."/>
            <person name="Miyashita H."/>
            <person name="Maruyama F."/>
            <person name="van Verk M.C."/>
            <person name="Dutilh B.E."/>
            <person name="Thompson C.C."/>
            <person name="Thompson F.L."/>
        </authorList>
    </citation>
    <scope>NUCLEOTIDE SEQUENCE [LARGE SCALE GENOMIC DNA]</scope>
    <source>
        <strain evidence="1 2">CCMR0082</strain>
    </source>
</reference>
<dbReference type="AlphaFoldDB" id="A0A6M0SAQ8"/>
<dbReference type="EMBL" id="QZCE01000002">
    <property type="protein sequence ID" value="NEZ65163.1"/>
    <property type="molecule type" value="Genomic_DNA"/>
</dbReference>
<comment type="caution">
    <text evidence="1">The sequence shown here is derived from an EMBL/GenBank/DDBJ whole genome shotgun (WGS) entry which is preliminary data.</text>
</comment>
<dbReference type="InterPro" id="IPR029063">
    <property type="entry name" value="SAM-dependent_MTases_sf"/>
</dbReference>
<gene>
    <name evidence="1" type="ORF">D0962_20695</name>
</gene>